<dbReference type="GeneID" id="71769182"/>
<dbReference type="InterPro" id="IPR003594">
    <property type="entry name" value="HATPase_dom"/>
</dbReference>
<evidence type="ECO:0000256" key="3">
    <source>
        <dbReference type="ARBA" id="ARBA00012438"/>
    </source>
</evidence>
<dbReference type="InterPro" id="IPR035965">
    <property type="entry name" value="PAS-like_dom_sf"/>
</dbReference>
<evidence type="ECO:0000256" key="6">
    <source>
        <dbReference type="ARBA" id="ARBA00022777"/>
    </source>
</evidence>
<dbReference type="CDD" id="cd00156">
    <property type="entry name" value="REC"/>
    <property type="match status" value="1"/>
</dbReference>
<feature type="domain" description="Response regulatory" evidence="11">
    <location>
        <begin position="3"/>
        <end position="119"/>
    </location>
</feature>
<dbReference type="Gene3D" id="3.30.450.40">
    <property type="match status" value="1"/>
</dbReference>
<evidence type="ECO:0000313" key="14">
    <source>
        <dbReference type="Proteomes" id="UP000222310"/>
    </source>
</evidence>
<dbReference type="RefSeq" id="WP_099066151.1">
    <property type="nucleotide sequence ID" value="NZ_LAHD01000006.1"/>
</dbReference>
<dbReference type="Gene3D" id="1.10.287.130">
    <property type="match status" value="1"/>
</dbReference>
<feature type="domain" description="Response regulatory" evidence="11">
    <location>
        <begin position="711"/>
        <end position="829"/>
    </location>
</feature>
<dbReference type="SUPFAM" id="SSF55785">
    <property type="entry name" value="PYP-like sensor domain (PAS domain)"/>
    <property type="match status" value="1"/>
</dbReference>
<dbReference type="PROSITE" id="PS50109">
    <property type="entry name" value="HIS_KIN"/>
    <property type="match status" value="1"/>
</dbReference>
<keyword evidence="7" id="KW-0902">Two-component regulatory system</keyword>
<evidence type="ECO:0000256" key="4">
    <source>
        <dbReference type="ARBA" id="ARBA00022553"/>
    </source>
</evidence>
<gene>
    <name evidence="13" type="ORF">VF08_03595</name>
</gene>
<dbReference type="PANTHER" id="PTHR43547:SF2">
    <property type="entry name" value="HYBRID SIGNAL TRANSDUCTION HISTIDINE KINASE C"/>
    <property type="match status" value="1"/>
</dbReference>
<dbReference type="EC" id="2.7.13.3" evidence="3"/>
<dbReference type="Pfam" id="PF02518">
    <property type="entry name" value="HATPase_c"/>
    <property type="match status" value="1"/>
</dbReference>
<dbReference type="SUPFAM" id="SSF47384">
    <property type="entry name" value="Homodimeric domain of signal transducing histidine kinase"/>
    <property type="match status" value="1"/>
</dbReference>
<dbReference type="PANTHER" id="PTHR43547">
    <property type="entry name" value="TWO-COMPONENT HISTIDINE KINASE"/>
    <property type="match status" value="1"/>
</dbReference>
<feature type="domain" description="PAC" evidence="12">
    <location>
        <begin position="204"/>
        <end position="254"/>
    </location>
</feature>
<keyword evidence="4 9" id="KW-0597">Phosphoprotein</keyword>
<dbReference type="InterPro" id="IPR036097">
    <property type="entry name" value="HisK_dim/P_sf"/>
</dbReference>
<dbReference type="NCBIfam" id="TIGR00229">
    <property type="entry name" value="sensory_box"/>
    <property type="match status" value="1"/>
</dbReference>
<dbReference type="PROSITE" id="PS50113">
    <property type="entry name" value="PAC"/>
    <property type="match status" value="1"/>
</dbReference>
<protein>
    <recommendedName>
        <fullName evidence="8">Circadian input-output histidine kinase CikA</fullName>
        <ecNumber evidence="3">2.7.13.3</ecNumber>
    </recommendedName>
</protein>
<dbReference type="InterPro" id="IPR005467">
    <property type="entry name" value="His_kinase_dom"/>
</dbReference>
<feature type="modified residue" description="4-aspartylphosphate" evidence="9">
    <location>
        <position position="54"/>
    </location>
</feature>
<dbReference type="Pfam" id="PF01590">
    <property type="entry name" value="GAF"/>
    <property type="match status" value="1"/>
</dbReference>
<evidence type="ECO:0000256" key="9">
    <source>
        <dbReference type="PROSITE-ProRule" id="PRU00169"/>
    </source>
</evidence>
<dbReference type="AlphaFoldDB" id="A0A9Q5ZFQ3"/>
<keyword evidence="6 13" id="KW-0418">Kinase</keyword>
<dbReference type="EMBL" id="LAHD01000006">
    <property type="protein sequence ID" value="PHK06574.1"/>
    <property type="molecule type" value="Genomic_DNA"/>
</dbReference>
<name>A0A9Q5ZFQ3_NOSLI</name>
<dbReference type="SMART" id="SM00091">
    <property type="entry name" value="PAS"/>
    <property type="match status" value="1"/>
</dbReference>
<dbReference type="GO" id="GO:0000155">
    <property type="term" value="F:phosphorelay sensor kinase activity"/>
    <property type="evidence" value="ECO:0007669"/>
    <property type="project" value="InterPro"/>
</dbReference>
<evidence type="ECO:0000256" key="2">
    <source>
        <dbReference type="ARBA" id="ARBA00006402"/>
    </source>
</evidence>
<dbReference type="SMART" id="SM00448">
    <property type="entry name" value="REC"/>
    <property type="match status" value="2"/>
</dbReference>
<comment type="caution">
    <text evidence="13">The sequence shown here is derived from an EMBL/GenBank/DDBJ whole genome shotgun (WGS) entry which is preliminary data.</text>
</comment>
<dbReference type="CDD" id="cd00130">
    <property type="entry name" value="PAS"/>
    <property type="match status" value="1"/>
</dbReference>
<dbReference type="SUPFAM" id="SSF55781">
    <property type="entry name" value="GAF domain-like"/>
    <property type="match status" value="1"/>
</dbReference>
<evidence type="ECO:0000256" key="7">
    <source>
        <dbReference type="ARBA" id="ARBA00023012"/>
    </source>
</evidence>
<dbReference type="CDD" id="cd00082">
    <property type="entry name" value="HisKA"/>
    <property type="match status" value="1"/>
</dbReference>
<evidence type="ECO:0000259" key="11">
    <source>
        <dbReference type="PROSITE" id="PS50110"/>
    </source>
</evidence>
<dbReference type="InterPro" id="IPR000700">
    <property type="entry name" value="PAS-assoc_C"/>
</dbReference>
<dbReference type="InterPro" id="IPR000014">
    <property type="entry name" value="PAS"/>
</dbReference>
<dbReference type="CDD" id="cd16922">
    <property type="entry name" value="HATPase_EvgS-ArcB-TorS-like"/>
    <property type="match status" value="1"/>
</dbReference>
<evidence type="ECO:0000256" key="8">
    <source>
        <dbReference type="ARBA" id="ARBA00074306"/>
    </source>
</evidence>
<dbReference type="InterPro" id="IPR003018">
    <property type="entry name" value="GAF"/>
</dbReference>
<feature type="modified residue" description="4-aspartylphosphate" evidence="9">
    <location>
        <position position="760"/>
    </location>
</feature>
<feature type="domain" description="Histidine kinase" evidence="10">
    <location>
        <begin position="469"/>
        <end position="687"/>
    </location>
</feature>
<dbReference type="Gene3D" id="3.30.565.10">
    <property type="entry name" value="Histidine kinase-like ATPase, C-terminal domain"/>
    <property type="match status" value="1"/>
</dbReference>
<dbReference type="SMART" id="SM00387">
    <property type="entry name" value="HATPase_c"/>
    <property type="match status" value="1"/>
</dbReference>
<dbReference type="CDD" id="cd17580">
    <property type="entry name" value="REC_2_DhkD-like"/>
    <property type="match status" value="1"/>
</dbReference>
<dbReference type="InterPro" id="IPR004358">
    <property type="entry name" value="Sig_transdc_His_kin-like_C"/>
</dbReference>
<dbReference type="Gene3D" id="3.40.50.2300">
    <property type="match status" value="2"/>
</dbReference>
<keyword evidence="5" id="KW-0808">Transferase</keyword>
<evidence type="ECO:0000256" key="1">
    <source>
        <dbReference type="ARBA" id="ARBA00000085"/>
    </source>
</evidence>
<dbReference type="Gene3D" id="3.30.450.20">
    <property type="entry name" value="PAS domain"/>
    <property type="match status" value="1"/>
</dbReference>
<comment type="similarity">
    <text evidence="2">In the N-terminal section; belongs to the phytochrome family.</text>
</comment>
<evidence type="ECO:0000256" key="5">
    <source>
        <dbReference type="ARBA" id="ARBA00022679"/>
    </source>
</evidence>
<evidence type="ECO:0000259" key="10">
    <source>
        <dbReference type="PROSITE" id="PS50109"/>
    </source>
</evidence>
<dbReference type="InterPro" id="IPR036890">
    <property type="entry name" value="HATPase_C_sf"/>
</dbReference>
<dbReference type="FunFam" id="3.30.565.10:FF:000010">
    <property type="entry name" value="Sensor histidine kinase RcsC"/>
    <property type="match status" value="1"/>
</dbReference>
<dbReference type="InterPro" id="IPR001789">
    <property type="entry name" value="Sig_transdc_resp-reg_receiver"/>
</dbReference>
<dbReference type="SMART" id="SM00065">
    <property type="entry name" value="GAF"/>
    <property type="match status" value="1"/>
</dbReference>
<dbReference type="InterPro" id="IPR003661">
    <property type="entry name" value="HisK_dim/P_dom"/>
</dbReference>
<evidence type="ECO:0000313" key="13">
    <source>
        <dbReference type="EMBL" id="PHK06574.1"/>
    </source>
</evidence>
<dbReference type="SUPFAM" id="SSF52172">
    <property type="entry name" value="CheY-like"/>
    <property type="match status" value="2"/>
</dbReference>
<dbReference type="Proteomes" id="UP000222310">
    <property type="component" value="Unassembled WGS sequence"/>
</dbReference>
<comment type="catalytic activity">
    <reaction evidence="1">
        <text>ATP + protein L-histidine = ADP + protein N-phospho-L-histidine.</text>
        <dbReference type="EC" id="2.7.13.3"/>
    </reaction>
</comment>
<organism evidence="13 14">
    <name type="scientific">Nostoc linckia z8</name>
    <dbReference type="NCBI Taxonomy" id="1628746"/>
    <lineage>
        <taxon>Bacteria</taxon>
        <taxon>Bacillati</taxon>
        <taxon>Cyanobacteriota</taxon>
        <taxon>Cyanophyceae</taxon>
        <taxon>Nostocales</taxon>
        <taxon>Nostocaceae</taxon>
        <taxon>Nostoc</taxon>
    </lineage>
</organism>
<reference evidence="13 14" key="1">
    <citation type="submission" date="2015-02" db="EMBL/GenBank/DDBJ databases">
        <title>Nostoc linckia genome annotation.</title>
        <authorList>
            <person name="Zhou Z."/>
        </authorList>
    </citation>
    <scope>NUCLEOTIDE SEQUENCE [LARGE SCALE GENOMIC DNA]</scope>
    <source>
        <strain evidence="14">z8</strain>
    </source>
</reference>
<dbReference type="Pfam" id="PF13426">
    <property type="entry name" value="PAS_9"/>
    <property type="match status" value="1"/>
</dbReference>
<dbReference type="PRINTS" id="PR00344">
    <property type="entry name" value="BCTRLSENSOR"/>
</dbReference>
<proteinExistence type="inferred from homology"/>
<dbReference type="Pfam" id="PF00072">
    <property type="entry name" value="Response_reg"/>
    <property type="match status" value="2"/>
</dbReference>
<dbReference type="PROSITE" id="PS50110">
    <property type="entry name" value="RESPONSE_REGULATORY"/>
    <property type="match status" value="2"/>
</dbReference>
<evidence type="ECO:0000259" key="12">
    <source>
        <dbReference type="PROSITE" id="PS50113"/>
    </source>
</evidence>
<dbReference type="SUPFAM" id="SSF55874">
    <property type="entry name" value="ATPase domain of HSP90 chaperone/DNA topoisomerase II/histidine kinase"/>
    <property type="match status" value="1"/>
</dbReference>
<dbReference type="SMART" id="SM00388">
    <property type="entry name" value="HisKA"/>
    <property type="match status" value="1"/>
</dbReference>
<dbReference type="Pfam" id="PF00512">
    <property type="entry name" value="HisKA"/>
    <property type="match status" value="1"/>
</dbReference>
<dbReference type="InterPro" id="IPR011006">
    <property type="entry name" value="CheY-like_superfamily"/>
</dbReference>
<dbReference type="InterPro" id="IPR029016">
    <property type="entry name" value="GAF-like_dom_sf"/>
</dbReference>
<accession>A0A9Q5ZFQ3</accession>
<sequence length="831" mass="92194">MLRLLLIDDNPNDRLLAIRQLEREFSDLEVEQVVTAQDLTQALQTGQFNLVVTDYQLRWSNGIEVLHAIKASYPNCPVIMFTNSGTQEIAVEAMKSGLDDYVIKSPQHQVRLTVAVRSALERAETRQKAANLEIRFQTLLNRLNVGIYRTTFDGSLLECNPAFLRLIGLGSLPQEQANRFIELYFQPEDYAQLINQLRENGEVRDKEIQLRRANGSLIWVRVSKTFTKFDGNGIIDGLVEDISDRKRVELEREQLLISEQAARMEAEAEKQNYSLLSEASRLLVSSLDYRTTLAKLANLVVPTLADCCLIDIVDANLTVFEEPIVAATTPQIEALALLLRRFYSTFANADFGIRKVLQTGEPELVTDATANSLSFTMKQDAQTQRLMRQMNIQSYIIVPLEARDAYSGMALRKLGTITLIATQENHRYTTANLNMAQALALRAATAIENARLYQQAIDANRIKDEFLAVLSHEIRTPLNPILGWAKLLRTSKLDPQKTALALETIERNAKLQTKLIEDLLDISRILRGKLSLNVCPVDLASIIRAAMETVRLSAEAKLIQIHSALDPAVGQVFGDPGRLQQIVWNLLSNAIKFTPEGGQVEIYLEQIDSQVQIRVKDTGKGINPDFLPYVFETFRQADSATTRKFGGLGLGLAIVRYLVEMHGGTVLAKSLGEGHGATFIVKLPMILTDTVDSSQDSDVIAADIPTFDGLKILVVDDEPDSLELISFVLQQSGATVTAVSSAIEVLEILPKWQPDLLVSDIGMPEMDGYMLLKQIRLMSPEQGGQILAIALTAYAGEGNEQRAMATGFQAHISKPIDPTLLIETIGNLVQG</sequence>